<proteinExistence type="inferred from homology"/>
<evidence type="ECO:0000259" key="4">
    <source>
        <dbReference type="Pfam" id="PF24064"/>
    </source>
</evidence>
<name>A0A813VDQ1_9BILA</name>
<organism evidence="5 6">
    <name type="scientific">Adineta steineri</name>
    <dbReference type="NCBI Taxonomy" id="433720"/>
    <lineage>
        <taxon>Eukaryota</taxon>
        <taxon>Metazoa</taxon>
        <taxon>Spiralia</taxon>
        <taxon>Gnathifera</taxon>
        <taxon>Rotifera</taxon>
        <taxon>Eurotatoria</taxon>
        <taxon>Bdelloidea</taxon>
        <taxon>Adinetida</taxon>
        <taxon>Adinetidae</taxon>
        <taxon>Adineta</taxon>
    </lineage>
</organism>
<evidence type="ECO:0000256" key="3">
    <source>
        <dbReference type="SAM" id="Coils"/>
    </source>
</evidence>
<gene>
    <name evidence="5" type="ORF">VCS650_LOCUS6156</name>
</gene>
<dbReference type="GO" id="GO:0038202">
    <property type="term" value="P:TORC1 signaling"/>
    <property type="evidence" value="ECO:0007669"/>
    <property type="project" value="TreeGrafter"/>
</dbReference>
<feature type="coiled-coil region" evidence="3">
    <location>
        <begin position="200"/>
        <end position="248"/>
    </location>
</feature>
<evidence type="ECO:0000256" key="1">
    <source>
        <dbReference type="ARBA" id="ARBA00010546"/>
    </source>
</evidence>
<dbReference type="GO" id="GO:1904262">
    <property type="term" value="P:negative regulation of TORC1 signaling"/>
    <property type="evidence" value="ECO:0007669"/>
    <property type="project" value="TreeGrafter"/>
</dbReference>
<evidence type="ECO:0000256" key="2">
    <source>
        <dbReference type="RuleBase" id="RU368069"/>
    </source>
</evidence>
<reference evidence="5" key="1">
    <citation type="submission" date="2021-02" db="EMBL/GenBank/DDBJ databases">
        <authorList>
            <person name="Nowell W R."/>
        </authorList>
    </citation>
    <scope>NUCLEOTIDE SEQUENCE</scope>
</reference>
<comment type="function">
    <text evidence="2">As a component of the GATOR1 complex functions as an inhibitor of the amino acid-sensing branch of the TORC1 pathway.</text>
</comment>
<dbReference type="InterPro" id="IPR005365">
    <property type="entry name" value="Npr3"/>
</dbReference>
<dbReference type="InterPro" id="IPR056603">
    <property type="entry name" value="HTH_NPRL3"/>
</dbReference>
<dbReference type="GO" id="GO:0010508">
    <property type="term" value="P:positive regulation of autophagy"/>
    <property type="evidence" value="ECO:0007669"/>
    <property type="project" value="TreeGrafter"/>
</dbReference>
<dbReference type="OrthoDB" id="18648at2759"/>
<dbReference type="GO" id="GO:1990130">
    <property type="term" value="C:GATOR1 complex"/>
    <property type="evidence" value="ECO:0007669"/>
    <property type="project" value="UniProtKB-UniRule"/>
</dbReference>
<dbReference type="AlphaFoldDB" id="A0A813VDQ1"/>
<dbReference type="Proteomes" id="UP000663891">
    <property type="component" value="Unassembled WGS sequence"/>
</dbReference>
<keyword evidence="2" id="KW-0458">Lysosome</keyword>
<sequence>MDILKQLELHEQNLLTIIVYRLETTLQNDCNDSWLDKQSSVVRTYQEQLSVEQNKNATIEDEQQQLRDTIQLSNEQLEKVQHTLQEALTNNEQLEYTISDLNSQNNLLETKLFETMSLVDLRNKTLIDYEQEMERIKAELIQKHKEVVDKQSHIDELEQIVIDKTGEVAQLSETLETGLVKSHHREKFAEDNATKALHDIKVLQRELRHVSKALAEREQTNATLNEQLQQLTNEFKLKQEEFQKTQKALNKQLSIKQEQLVRYDQNLHDIEIKSKYAKEECSIQEKEIVRLNNVQEEQENPEPVSFHTYYSIVIAKDFDPPSSKDEDAPRKTFRNFDDTTLSILTSPNSYGTHVEVQVDDVVFVGHTLSLENNTNLKSFAAIAKPSVILSYQEMSKRIGTAIRCEEQRANYLNEEYAKLLAVLQQYDIDAADPLNRKNEEGKAKETIEKLYVTMVQQSPLAATLKQIYTDLQASGEINIIINNWLNVSCCLPHRSIALNCPLAIDFAFKVLSNSEQYLKPYYGLLLVIDPSALLNSLPADASSTLTTLVRHLRSSYSMSRLSIETGVPLSQIYSLASHLLYWGRAKIMYPINDENIYIISPDADISKQGSLSKLYRETFQNTSNYPTLQEALAEYSDAVTFYDHLVRNDNESELQGRFQCVEWLLRHRLLTQLHYYYYLLLPNDDRNDFTNEYKLTRLPRTRTPLRRNQYSSDAVGVASKSERFSLTSENIDIRENILSINGFEYNMASSPMTNPLSYSSIHNSRSTDTLKTMTGTSHDDVFVPGSVNSSVVTGRGSRQVLHYLPHITQALPNESTEYHRRLAFAIKDAKEQQVTDFLRIIKYLDGTYHLEEIASLENMTRLQVSTIIEKFQTIVIRALHCDPNPILQI</sequence>
<feature type="domain" description="GATOR1 complex protein NPRL3 C-terminal HTH" evidence="4">
    <location>
        <begin position="822"/>
        <end position="876"/>
    </location>
</feature>
<comment type="similarity">
    <text evidence="1 2">Belongs to the NPR3 family.</text>
</comment>
<dbReference type="Pfam" id="PF03666">
    <property type="entry name" value="NPR3"/>
    <property type="match status" value="1"/>
</dbReference>
<dbReference type="PANTHER" id="PTHR13153:SF5">
    <property type="entry name" value="GATOR COMPLEX PROTEIN NPRL3"/>
    <property type="match status" value="1"/>
</dbReference>
<dbReference type="Pfam" id="PF24064">
    <property type="entry name" value="HTH_NPRL3"/>
    <property type="match status" value="1"/>
</dbReference>
<dbReference type="PANTHER" id="PTHR13153">
    <property type="entry name" value="CGTHBA PROTEIN -14 GENE PROTEIN"/>
    <property type="match status" value="1"/>
</dbReference>
<dbReference type="GO" id="GO:0034198">
    <property type="term" value="P:cellular response to amino acid starvation"/>
    <property type="evidence" value="ECO:0007669"/>
    <property type="project" value="UniProtKB-UniRule"/>
</dbReference>
<evidence type="ECO:0000313" key="5">
    <source>
        <dbReference type="EMBL" id="CAF0841396.1"/>
    </source>
</evidence>
<dbReference type="EMBL" id="CAJNON010000037">
    <property type="protein sequence ID" value="CAF0841396.1"/>
    <property type="molecule type" value="Genomic_DNA"/>
</dbReference>
<evidence type="ECO:0000313" key="6">
    <source>
        <dbReference type="Proteomes" id="UP000663891"/>
    </source>
</evidence>
<accession>A0A813VDQ1</accession>
<feature type="coiled-coil region" evidence="3">
    <location>
        <begin position="42"/>
        <end position="146"/>
    </location>
</feature>
<protein>
    <recommendedName>
        <fullName evidence="2">GATOR complex protein NPRL3</fullName>
    </recommendedName>
    <alternativeName>
        <fullName evidence="2">Nitrogen permease regulator 3-like protein</fullName>
    </alternativeName>
</protein>
<keyword evidence="3" id="KW-0175">Coiled coil</keyword>
<keyword evidence="2" id="KW-0732">Signal</keyword>
<dbReference type="GO" id="GO:0005764">
    <property type="term" value="C:lysosome"/>
    <property type="evidence" value="ECO:0007669"/>
    <property type="project" value="UniProtKB-SubCell"/>
</dbReference>
<comment type="subcellular location">
    <subcellularLocation>
        <location evidence="2">Lysosome</location>
    </subcellularLocation>
</comment>
<comment type="caution">
    <text evidence="5">The sequence shown here is derived from an EMBL/GenBank/DDBJ whole genome shotgun (WGS) entry which is preliminary data.</text>
</comment>